<dbReference type="EMBL" id="APQI01000004">
    <property type="protein sequence ID" value="ENV98986.1"/>
    <property type="molecule type" value="Genomic_DNA"/>
</dbReference>
<dbReference type="Proteomes" id="UP000013024">
    <property type="component" value="Unassembled WGS sequence"/>
</dbReference>
<reference evidence="2 3" key="1">
    <citation type="submission" date="2013-02" db="EMBL/GenBank/DDBJ databases">
        <title>The Genome Sequence of Acinetobacter calcoaceticus CIP 81.8.</title>
        <authorList>
            <consortium name="The Broad Institute Genome Sequencing Platform"/>
            <consortium name="The Broad Institute Genome Sequencing Center for Infectious Disease"/>
            <person name="Cerqueira G."/>
            <person name="Feldgarden M."/>
            <person name="Courvalin P."/>
            <person name="Perichon B."/>
            <person name="Grillot-Courvalin C."/>
            <person name="Clermont D."/>
            <person name="Rocha E."/>
            <person name="Yoon E.-J."/>
            <person name="Nemec A."/>
            <person name="Walker B."/>
            <person name="Young S.K."/>
            <person name="Zeng Q."/>
            <person name="Gargeya S."/>
            <person name="Fitzgerald M."/>
            <person name="Haas B."/>
            <person name="Abouelleil A."/>
            <person name="Alvarado L."/>
            <person name="Arachchi H.M."/>
            <person name="Berlin A.M."/>
            <person name="Chapman S.B."/>
            <person name="Dewar J."/>
            <person name="Goldberg J."/>
            <person name="Griggs A."/>
            <person name="Gujja S."/>
            <person name="Hansen M."/>
            <person name="Howarth C."/>
            <person name="Imamovic A."/>
            <person name="Larimer J."/>
            <person name="McCowan C."/>
            <person name="Murphy C."/>
            <person name="Neiman D."/>
            <person name="Pearson M."/>
            <person name="Priest M."/>
            <person name="Roberts A."/>
            <person name="Saif S."/>
            <person name="Shea T."/>
            <person name="Sisk P."/>
            <person name="Sykes S."/>
            <person name="Wortman J."/>
            <person name="Nusbaum C."/>
            <person name="Birren B."/>
        </authorList>
    </citation>
    <scope>NUCLEOTIDE SEQUENCE [LARGE SCALE GENOMIC DNA]</scope>
    <source>
        <strain evidence="2 3">CIP 81.8</strain>
    </source>
</reference>
<keyword evidence="3" id="KW-1185">Reference proteome</keyword>
<keyword evidence="1" id="KW-0732">Signal</keyword>
<evidence type="ECO:0000256" key="1">
    <source>
        <dbReference type="SAM" id="SignalP"/>
    </source>
</evidence>
<dbReference type="NCBIfam" id="NF040519">
    <property type="entry name" value="Sbal_3080_fam"/>
    <property type="match status" value="1"/>
</dbReference>
<organism evidence="2 3">
    <name type="scientific">Acinetobacter calcoaceticus DSM 30006 = CIP 81.8</name>
    <dbReference type="NCBI Taxonomy" id="981331"/>
    <lineage>
        <taxon>Bacteria</taxon>
        <taxon>Pseudomonadati</taxon>
        <taxon>Pseudomonadota</taxon>
        <taxon>Gammaproteobacteria</taxon>
        <taxon>Moraxellales</taxon>
        <taxon>Moraxellaceae</taxon>
        <taxon>Acinetobacter</taxon>
        <taxon>Acinetobacter calcoaceticus/baumannii complex</taxon>
    </lineage>
</organism>
<evidence type="ECO:0000313" key="2">
    <source>
        <dbReference type="EMBL" id="ENV98986.1"/>
    </source>
</evidence>
<accession>A0ABN0K6F0</accession>
<protein>
    <recommendedName>
        <fullName evidence="4">Lipoprotein</fullName>
    </recommendedName>
</protein>
<feature type="chain" id="PRO_5045822647" description="Lipoprotein" evidence="1">
    <location>
        <begin position="25"/>
        <end position="147"/>
    </location>
</feature>
<comment type="caution">
    <text evidence="2">The sequence shown here is derived from an EMBL/GenBank/DDBJ whole genome shotgun (WGS) entry which is preliminary data.</text>
</comment>
<dbReference type="RefSeq" id="WP_005047239.1">
    <property type="nucleotide sequence ID" value="NZ_KB849780.1"/>
</dbReference>
<dbReference type="GeneID" id="92919555"/>
<evidence type="ECO:0000313" key="3">
    <source>
        <dbReference type="Proteomes" id="UP000013024"/>
    </source>
</evidence>
<dbReference type="PROSITE" id="PS51257">
    <property type="entry name" value="PROKAR_LIPOPROTEIN"/>
    <property type="match status" value="1"/>
</dbReference>
<proteinExistence type="predicted"/>
<gene>
    <name evidence="2" type="ORF">F936_02069</name>
</gene>
<sequence length="147" mass="16620">MKKLLAVSLLSIVFVGCTSIQVNNATGFNPESIRQVCIVDNPKVIIKDFNQIVERSFERYKIDAKTYKDTDNLSLCQTTLNYTATRSWDMAPYMVAAQFNLLQNGRQVSEASFRLRGNGGLAPNKWRSTETKINELVDQLLNKTPVK</sequence>
<feature type="signal peptide" evidence="1">
    <location>
        <begin position="1"/>
        <end position="24"/>
    </location>
</feature>
<evidence type="ECO:0008006" key="4">
    <source>
        <dbReference type="Google" id="ProtNLM"/>
    </source>
</evidence>
<name>A0ABN0K6F0_ACICA</name>